<gene>
    <name evidence="1" type="ORF">BACPEC_03111</name>
</gene>
<dbReference type="EMBL" id="ABVQ01000037">
    <property type="protein sequence ID" value="EEC56602.1"/>
    <property type="molecule type" value="Genomic_DNA"/>
</dbReference>
<dbReference type="HOGENOM" id="CLU_054538_0_0_9"/>
<dbReference type="STRING" id="483218.BACPEC_03111"/>
<evidence type="ECO:0000313" key="2">
    <source>
        <dbReference type="Proteomes" id="UP000003136"/>
    </source>
</evidence>
<keyword evidence="2" id="KW-1185">Reference proteome</keyword>
<sequence>MMNNNVLIIGNGFDLYHKLPTRYTDFLFLVRNWEKFYSLYNEQLIKSHNMRSETEHEQFSVSVNEYGKLTEEALEDFANHAICLDNESISILGDIISRNVWIKYFIETGYSSEGWIDFEAEIEKLLVLVEEFCTCEIYKCEGKVMSQVINPTMYKAIKCVMTHSKAMPLNVGLYSKSDIEKIVYGDVKIQLLAELKIELNDLIRALTIYMRELVGNIKVSCFSQQIKELKNINLLNFNYTYTYKSVYGSANSNHQVHGSLANDDIVLGVSDNAFNNLDYVYFQKYFQRIQKKTGAYYKTWIPKEFTTLEDTPIKVYIMGHSLGMTDKEILKDFFFENMFQKLLFSIIASMRMNSWLFH</sequence>
<evidence type="ECO:0000313" key="1">
    <source>
        <dbReference type="EMBL" id="EEC56602.1"/>
    </source>
</evidence>
<protein>
    <recommendedName>
        <fullName evidence="3">Bacteriophage abortive infection AbiH</fullName>
    </recommendedName>
</protein>
<organism evidence="1 2">
    <name type="scientific">[Bacteroides] pectinophilus ATCC 43243</name>
    <dbReference type="NCBI Taxonomy" id="483218"/>
    <lineage>
        <taxon>Bacteria</taxon>
        <taxon>Bacillati</taxon>
        <taxon>Bacillota</taxon>
        <taxon>Clostridia</taxon>
        <taxon>Eubacteriales</taxon>
    </lineage>
</organism>
<dbReference type="eggNOG" id="ENOG502ZMJC">
    <property type="taxonomic scope" value="Bacteria"/>
</dbReference>
<dbReference type="Pfam" id="PF14253">
    <property type="entry name" value="AbiH"/>
    <property type="match status" value="1"/>
</dbReference>
<accession>B7AWL1</accession>
<evidence type="ECO:0008006" key="3">
    <source>
        <dbReference type="Google" id="ProtNLM"/>
    </source>
</evidence>
<dbReference type="AlphaFoldDB" id="B7AWL1"/>
<reference evidence="1 2" key="2">
    <citation type="submission" date="2008-11" db="EMBL/GenBank/DDBJ databases">
        <authorList>
            <person name="Fulton L."/>
            <person name="Clifton S."/>
            <person name="Fulton B."/>
            <person name="Xu J."/>
            <person name="Minx P."/>
            <person name="Pepin K.H."/>
            <person name="Johnson M."/>
            <person name="Bhonagiri V."/>
            <person name="Nash W.E."/>
            <person name="Mardis E.R."/>
            <person name="Wilson R.K."/>
        </authorList>
    </citation>
    <scope>NUCLEOTIDE SEQUENCE [LARGE SCALE GENOMIC DNA]</scope>
    <source>
        <strain evidence="1 2">ATCC 43243</strain>
    </source>
</reference>
<dbReference type="InterPro" id="IPR025935">
    <property type="entry name" value="AbiH"/>
</dbReference>
<name>B7AWL1_9FIRM</name>
<dbReference type="Proteomes" id="UP000003136">
    <property type="component" value="Unassembled WGS sequence"/>
</dbReference>
<proteinExistence type="predicted"/>
<reference evidence="1 2" key="1">
    <citation type="submission" date="2008-11" db="EMBL/GenBank/DDBJ databases">
        <title>Draft genome sequence of Bacteroides pectinophilus (ATCC 43243).</title>
        <authorList>
            <person name="Sudarsanam P."/>
            <person name="Ley R."/>
            <person name="Guruge J."/>
            <person name="Turnbaugh P.J."/>
            <person name="Mahowald M."/>
            <person name="Liep D."/>
            <person name="Gordon J."/>
        </authorList>
    </citation>
    <scope>NUCLEOTIDE SEQUENCE [LARGE SCALE GENOMIC DNA]</scope>
    <source>
        <strain evidence="1 2">ATCC 43243</strain>
    </source>
</reference>
<comment type="caution">
    <text evidence="1">The sequence shown here is derived from an EMBL/GenBank/DDBJ whole genome shotgun (WGS) entry which is preliminary data.</text>
</comment>